<dbReference type="AlphaFoldDB" id="S8E376"/>
<name>S8E376_FOMSC</name>
<dbReference type="Proteomes" id="UP000015241">
    <property type="component" value="Unassembled WGS sequence"/>
</dbReference>
<dbReference type="HOGENOM" id="CLU_1366281_0_0_1"/>
<evidence type="ECO:0000313" key="2">
    <source>
        <dbReference type="Proteomes" id="UP000015241"/>
    </source>
</evidence>
<dbReference type="EMBL" id="KE504172">
    <property type="protein sequence ID" value="EPS97838.1"/>
    <property type="molecule type" value="Genomic_DNA"/>
</dbReference>
<proteinExistence type="predicted"/>
<keyword evidence="2" id="KW-1185">Reference proteome</keyword>
<gene>
    <name evidence="1" type="ORF">FOMPIDRAFT_1052065</name>
</gene>
<reference evidence="1 2" key="1">
    <citation type="journal article" date="2012" name="Science">
        <title>The Paleozoic origin of enzymatic lignin decomposition reconstructed from 31 fungal genomes.</title>
        <authorList>
            <person name="Floudas D."/>
            <person name="Binder M."/>
            <person name="Riley R."/>
            <person name="Barry K."/>
            <person name="Blanchette R.A."/>
            <person name="Henrissat B."/>
            <person name="Martinez A.T."/>
            <person name="Otillar R."/>
            <person name="Spatafora J.W."/>
            <person name="Yadav J.S."/>
            <person name="Aerts A."/>
            <person name="Benoit I."/>
            <person name="Boyd A."/>
            <person name="Carlson A."/>
            <person name="Copeland A."/>
            <person name="Coutinho P.M."/>
            <person name="de Vries R.P."/>
            <person name="Ferreira P."/>
            <person name="Findley K."/>
            <person name="Foster B."/>
            <person name="Gaskell J."/>
            <person name="Glotzer D."/>
            <person name="Gorecki P."/>
            <person name="Heitman J."/>
            <person name="Hesse C."/>
            <person name="Hori C."/>
            <person name="Igarashi K."/>
            <person name="Jurgens J.A."/>
            <person name="Kallen N."/>
            <person name="Kersten P."/>
            <person name="Kohler A."/>
            <person name="Kuees U."/>
            <person name="Kumar T.K.A."/>
            <person name="Kuo A."/>
            <person name="LaButti K."/>
            <person name="Larrondo L.F."/>
            <person name="Lindquist E."/>
            <person name="Ling A."/>
            <person name="Lombard V."/>
            <person name="Lucas S."/>
            <person name="Lundell T."/>
            <person name="Martin R."/>
            <person name="McLaughlin D.J."/>
            <person name="Morgenstern I."/>
            <person name="Morin E."/>
            <person name="Murat C."/>
            <person name="Nagy L.G."/>
            <person name="Nolan M."/>
            <person name="Ohm R.A."/>
            <person name="Patyshakuliyeva A."/>
            <person name="Rokas A."/>
            <person name="Ruiz-Duenas F.J."/>
            <person name="Sabat G."/>
            <person name="Salamov A."/>
            <person name="Samejima M."/>
            <person name="Schmutz J."/>
            <person name="Slot J.C."/>
            <person name="St John F."/>
            <person name="Stenlid J."/>
            <person name="Sun H."/>
            <person name="Sun S."/>
            <person name="Syed K."/>
            <person name="Tsang A."/>
            <person name="Wiebenga A."/>
            <person name="Young D."/>
            <person name="Pisabarro A."/>
            <person name="Eastwood D.C."/>
            <person name="Martin F."/>
            <person name="Cullen D."/>
            <person name="Grigoriev I.V."/>
            <person name="Hibbett D.S."/>
        </authorList>
    </citation>
    <scope>NUCLEOTIDE SEQUENCE</scope>
    <source>
        <strain evidence="2">FP-58527</strain>
    </source>
</reference>
<evidence type="ECO:0000313" key="1">
    <source>
        <dbReference type="EMBL" id="EPS97838.1"/>
    </source>
</evidence>
<accession>S8E376</accession>
<dbReference type="OrthoDB" id="2679643at2759"/>
<organism evidence="1 2">
    <name type="scientific">Fomitopsis schrenkii</name>
    <name type="common">Brown rot fungus</name>
    <dbReference type="NCBI Taxonomy" id="2126942"/>
    <lineage>
        <taxon>Eukaryota</taxon>
        <taxon>Fungi</taxon>
        <taxon>Dikarya</taxon>
        <taxon>Basidiomycota</taxon>
        <taxon>Agaricomycotina</taxon>
        <taxon>Agaricomycetes</taxon>
        <taxon>Polyporales</taxon>
        <taxon>Fomitopsis</taxon>
    </lineage>
</organism>
<protein>
    <submittedName>
        <fullName evidence="1">Uncharacterized protein</fullName>
    </submittedName>
</protein>
<dbReference type="InParanoid" id="S8E376"/>
<sequence>MHNAPGEVLFETLADAALVLLRAESRVRFLALSNLAWVLYDHCLTLEQESTQYSNPFYRYRLTVHNSGSGFYLAYFAASGAVYTTAGSFQKSDISVLETAVFSNLLLAFSSVSVSRLLLRIGSLASHLNIEPNMLLSTAELSRVKWRRGAHDGEIIVEINTIEDSYGMDAMGGTSGPGTSGLYTTEVGVYDDTPYPFPGV</sequence>